<evidence type="ECO:0000313" key="4">
    <source>
        <dbReference type="EMBL" id="KAG6492492.1"/>
    </source>
</evidence>
<accession>A0A8J5FXW1</accession>
<keyword evidence="1" id="KW-0863">Zinc-finger</keyword>
<reference evidence="4 5" key="1">
    <citation type="submission" date="2020-08" db="EMBL/GenBank/DDBJ databases">
        <title>Plant Genome Project.</title>
        <authorList>
            <person name="Zhang R.-G."/>
        </authorList>
    </citation>
    <scope>NUCLEOTIDE SEQUENCE [LARGE SCALE GENOMIC DNA]</scope>
    <source>
        <tissue evidence="4">Rhizome</tissue>
    </source>
</reference>
<feature type="domain" description="AN1-type" evidence="3">
    <location>
        <begin position="7"/>
        <end position="55"/>
    </location>
</feature>
<feature type="region of interest" description="Disordered" evidence="2">
    <location>
        <begin position="151"/>
        <end position="170"/>
    </location>
</feature>
<dbReference type="InterPro" id="IPR057357">
    <property type="entry name" value="Znf-C2H2_ZFAND2A/B"/>
</dbReference>
<comment type="caution">
    <text evidence="4">The sequence shown here is derived from an EMBL/GenBank/DDBJ whole genome shotgun (WGS) entry which is preliminary data.</text>
</comment>
<evidence type="ECO:0000313" key="5">
    <source>
        <dbReference type="Proteomes" id="UP000734854"/>
    </source>
</evidence>
<dbReference type="InterPro" id="IPR000058">
    <property type="entry name" value="Znf_AN1"/>
</dbReference>
<feature type="compositionally biased region" description="Low complexity" evidence="2">
    <location>
        <begin position="154"/>
        <end position="170"/>
    </location>
</feature>
<evidence type="ECO:0000259" key="3">
    <source>
        <dbReference type="PROSITE" id="PS51039"/>
    </source>
</evidence>
<gene>
    <name evidence="4" type="ORF">ZIOFF_047455</name>
</gene>
<dbReference type="Proteomes" id="UP000734854">
    <property type="component" value="Unassembled WGS sequence"/>
</dbReference>
<dbReference type="PROSITE" id="PS00028">
    <property type="entry name" value="ZINC_FINGER_C2H2_1"/>
    <property type="match status" value="2"/>
</dbReference>
<dbReference type="EMBL" id="JACMSC010000013">
    <property type="protein sequence ID" value="KAG6492492.1"/>
    <property type="molecule type" value="Genomic_DNA"/>
</dbReference>
<dbReference type="GO" id="GO:0008270">
    <property type="term" value="F:zinc ion binding"/>
    <property type="evidence" value="ECO:0007669"/>
    <property type="project" value="UniProtKB-KW"/>
</dbReference>
<proteinExistence type="predicted"/>
<name>A0A8J5FXW1_ZINOF</name>
<evidence type="ECO:0000256" key="1">
    <source>
        <dbReference type="PROSITE-ProRule" id="PRU00449"/>
    </source>
</evidence>
<keyword evidence="5" id="KW-1185">Reference proteome</keyword>
<dbReference type="PROSITE" id="PS51039">
    <property type="entry name" value="ZF_AN1"/>
    <property type="match status" value="2"/>
</dbReference>
<dbReference type="Pfam" id="PF25403">
    <property type="entry name" value="zf-C2H2_ZFAND2"/>
    <property type="match status" value="1"/>
</dbReference>
<dbReference type="PANTHER" id="PTHR14677:SF27">
    <property type="entry name" value="ZINC FINGER AN1 AND C2H2 DOMAIN-CONTAINING STRESS-ASSOCIATED PROTEIN 11"/>
    <property type="match status" value="1"/>
</dbReference>
<feature type="domain" description="AN1-type" evidence="3">
    <location>
        <begin position="95"/>
        <end position="145"/>
    </location>
</feature>
<dbReference type="SMART" id="SM00355">
    <property type="entry name" value="ZnF_C2H2"/>
    <property type="match status" value="2"/>
</dbReference>
<organism evidence="4 5">
    <name type="scientific">Zingiber officinale</name>
    <name type="common">Ginger</name>
    <name type="synonym">Amomum zingiber</name>
    <dbReference type="NCBI Taxonomy" id="94328"/>
    <lineage>
        <taxon>Eukaryota</taxon>
        <taxon>Viridiplantae</taxon>
        <taxon>Streptophyta</taxon>
        <taxon>Embryophyta</taxon>
        <taxon>Tracheophyta</taxon>
        <taxon>Spermatophyta</taxon>
        <taxon>Magnoliopsida</taxon>
        <taxon>Liliopsida</taxon>
        <taxon>Zingiberales</taxon>
        <taxon>Zingiberaceae</taxon>
        <taxon>Zingiber</taxon>
    </lineage>
</organism>
<keyword evidence="1" id="KW-0862">Zinc</keyword>
<dbReference type="GO" id="GO:0005737">
    <property type="term" value="C:cytoplasm"/>
    <property type="evidence" value="ECO:0007669"/>
    <property type="project" value="TreeGrafter"/>
</dbReference>
<dbReference type="PANTHER" id="PTHR14677">
    <property type="entry name" value="ARSENITE INDUCUBLE RNA ASSOCIATED PROTEIN AIP-1-RELATED"/>
    <property type="match status" value="1"/>
</dbReference>
<protein>
    <recommendedName>
        <fullName evidence="3">AN1-type domain-containing protein</fullName>
    </recommendedName>
</protein>
<dbReference type="SMART" id="SM00154">
    <property type="entry name" value="ZnF_AN1"/>
    <property type="match status" value="2"/>
</dbReference>
<sequence>MGTPEFPHLGKHCSVSDCRQIDFLPFTCDRCNQVCCLQHRSYTNHGCPNASQNDVTVLICPLCAKGVRLVLDQDPNITWESHVNTDCDPSNYQRATKKRHCSVPGCKEVLNLSNSIRCRDCTKEHCLKHRFGAEHSCQGTKKPESGFPFAGLLSRSQKGKSPQSSSSTSSWWGSGFMNAVSNARASAESGMLKFSNATAQALQKARSGVAEGINSGELVELCIHCQARFSSVSDLIEHVERYHQQSSKPGVNKVIIDVCPKCSRGFRDPVALVEHVERDHGGTSIAK</sequence>
<dbReference type="AlphaFoldDB" id="A0A8J5FXW1"/>
<dbReference type="Pfam" id="PF01428">
    <property type="entry name" value="zf-AN1"/>
    <property type="match status" value="2"/>
</dbReference>
<evidence type="ECO:0000256" key="2">
    <source>
        <dbReference type="SAM" id="MobiDB-lite"/>
    </source>
</evidence>
<dbReference type="OrthoDB" id="431929at2759"/>
<keyword evidence="1" id="KW-0479">Metal-binding</keyword>
<dbReference type="InterPro" id="IPR013087">
    <property type="entry name" value="Znf_C2H2_type"/>
</dbReference>